<organism evidence="1 2">
    <name type="scientific">Ixodes persulcatus</name>
    <name type="common">Taiga tick</name>
    <dbReference type="NCBI Taxonomy" id="34615"/>
    <lineage>
        <taxon>Eukaryota</taxon>
        <taxon>Metazoa</taxon>
        <taxon>Ecdysozoa</taxon>
        <taxon>Arthropoda</taxon>
        <taxon>Chelicerata</taxon>
        <taxon>Arachnida</taxon>
        <taxon>Acari</taxon>
        <taxon>Parasitiformes</taxon>
        <taxon>Ixodida</taxon>
        <taxon>Ixodoidea</taxon>
        <taxon>Ixodidae</taxon>
        <taxon>Ixodinae</taxon>
        <taxon>Ixodes</taxon>
    </lineage>
</organism>
<gene>
    <name evidence="1" type="ORF">HPB47_025344</name>
</gene>
<name>A0AC60Q470_IXOPE</name>
<accession>A0AC60Q470</accession>
<dbReference type="Proteomes" id="UP000805193">
    <property type="component" value="Unassembled WGS sequence"/>
</dbReference>
<proteinExistence type="predicted"/>
<evidence type="ECO:0000313" key="1">
    <source>
        <dbReference type="EMBL" id="KAG0427619.1"/>
    </source>
</evidence>
<reference evidence="1 2" key="1">
    <citation type="journal article" date="2020" name="Cell">
        <title>Large-Scale Comparative Analyses of Tick Genomes Elucidate Their Genetic Diversity and Vector Capacities.</title>
        <authorList>
            <consortium name="Tick Genome and Microbiome Consortium (TIGMIC)"/>
            <person name="Jia N."/>
            <person name="Wang J."/>
            <person name="Shi W."/>
            <person name="Du L."/>
            <person name="Sun Y."/>
            <person name="Zhan W."/>
            <person name="Jiang J.F."/>
            <person name="Wang Q."/>
            <person name="Zhang B."/>
            <person name="Ji P."/>
            <person name="Bell-Sakyi L."/>
            <person name="Cui X.M."/>
            <person name="Yuan T.T."/>
            <person name="Jiang B.G."/>
            <person name="Yang W.F."/>
            <person name="Lam T.T."/>
            <person name="Chang Q.C."/>
            <person name="Ding S.J."/>
            <person name="Wang X.J."/>
            <person name="Zhu J.G."/>
            <person name="Ruan X.D."/>
            <person name="Zhao L."/>
            <person name="Wei J.T."/>
            <person name="Ye R.Z."/>
            <person name="Que T.C."/>
            <person name="Du C.H."/>
            <person name="Zhou Y.H."/>
            <person name="Cheng J.X."/>
            <person name="Dai P.F."/>
            <person name="Guo W.B."/>
            <person name="Han X.H."/>
            <person name="Huang E.J."/>
            <person name="Li L.F."/>
            <person name="Wei W."/>
            <person name="Gao Y.C."/>
            <person name="Liu J.Z."/>
            <person name="Shao H.Z."/>
            <person name="Wang X."/>
            <person name="Wang C.C."/>
            <person name="Yang T.C."/>
            <person name="Huo Q.B."/>
            <person name="Li W."/>
            <person name="Chen H.Y."/>
            <person name="Chen S.E."/>
            <person name="Zhou L.G."/>
            <person name="Ni X.B."/>
            <person name="Tian J.H."/>
            <person name="Sheng Y."/>
            <person name="Liu T."/>
            <person name="Pan Y.S."/>
            <person name="Xia L.Y."/>
            <person name="Li J."/>
            <person name="Zhao F."/>
            <person name="Cao W.C."/>
        </authorList>
    </citation>
    <scope>NUCLEOTIDE SEQUENCE [LARGE SCALE GENOMIC DNA]</scope>
    <source>
        <strain evidence="1">Iper-2018</strain>
    </source>
</reference>
<protein>
    <submittedName>
        <fullName evidence="1">Uncharacterized protein</fullName>
    </submittedName>
</protein>
<comment type="caution">
    <text evidence="1">The sequence shown here is derived from an EMBL/GenBank/DDBJ whole genome shotgun (WGS) entry which is preliminary data.</text>
</comment>
<evidence type="ECO:0000313" key="2">
    <source>
        <dbReference type="Proteomes" id="UP000805193"/>
    </source>
</evidence>
<dbReference type="EMBL" id="JABSTQ010009607">
    <property type="protein sequence ID" value="KAG0427619.1"/>
    <property type="molecule type" value="Genomic_DNA"/>
</dbReference>
<keyword evidence="2" id="KW-1185">Reference proteome</keyword>
<sequence length="100" mass="10698">MPARSAARERASVSQHPKRRRSSSRHGSLAGGEAEPRRARGPASLFRTPGREGAEGGQHERQKPRSAPRAPWQDCNNGSDPGIGVPTPPPRPTPARYCAG</sequence>